<dbReference type="PANTHER" id="PTHR14614:SF130">
    <property type="entry name" value="PROTEIN-LYSINE N-METHYLTRANSFERASE EEF2KMT"/>
    <property type="match status" value="1"/>
</dbReference>
<organism evidence="1 2">
    <name type="scientific">Camelina sativa</name>
    <name type="common">False flax</name>
    <name type="synonym">Myagrum sativum</name>
    <dbReference type="NCBI Taxonomy" id="90675"/>
    <lineage>
        <taxon>Eukaryota</taxon>
        <taxon>Viridiplantae</taxon>
        <taxon>Streptophyta</taxon>
        <taxon>Embryophyta</taxon>
        <taxon>Tracheophyta</taxon>
        <taxon>Spermatophyta</taxon>
        <taxon>Magnoliopsida</taxon>
        <taxon>eudicotyledons</taxon>
        <taxon>Gunneridae</taxon>
        <taxon>Pentapetalae</taxon>
        <taxon>rosids</taxon>
        <taxon>malvids</taxon>
        <taxon>Brassicales</taxon>
        <taxon>Brassicaceae</taxon>
        <taxon>Camelineae</taxon>
        <taxon>Camelina</taxon>
    </lineage>
</organism>
<dbReference type="InterPro" id="IPR019410">
    <property type="entry name" value="Methyltransf_16"/>
</dbReference>
<evidence type="ECO:0000313" key="2">
    <source>
        <dbReference type="RefSeq" id="XP_010494013.1"/>
    </source>
</evidence>
<dbReference type="Proteomes" id="UP000694864">
    <property type="component" value="Chromosome 20"/>
</dbReference>
<reference evidence="2" key="2">
    <citation type="submission" date="2025-08" db="UniProtKB">
        <authorList>
            <consortium name="RefSeq"/>
        </authorList>
    </citation>
    <scope>IDENTIFICATION</scope>
    <source>
        <tissue evidence="2">Leaf</tissue>
    </source>
</reference>
<proteinExistence type="predicted"/>
<dbReference type="GeneID" id="104771216"/>
<dbReference type="InterPro" id="IPR029063">
    <property type="entry name" value="SAM-dependent_MTases_sf"/>
</dbReference>
<accession>A0ABM0Y1F6</accession>
<dbReference type="Pfam" id="PF10294">
    <property type="entry name" value="Methyltransf_16"/>
    <property type="match status" value="1"/>
</dbReference>
<name>A0ABM0Y1F6_CAMSA</name>
<sequence length="373" mass="41474">MAASENSTAEWESQYLHVLSAFLAMEPVGSVIALARECNGGSITDGAQRFLWEICVKAAASGNGSYAKKLLKKLINEVEVENGEVLDELYEEYALYMSTSKEDILAKENIRITKFISFLFPEGSYKHPSCPLSRKLVIHLQCSLNMLEGGTGCSIWPSSLFLSEFVLSFPELFANKSCFEVGSGVGMVGICLAHVKAKKVILTDGDLLTLSNMRLNLERNHLNYDDELLNQTGEAQSTRIKCMHLPWETASESELSKYCPDIILGADVIYDPSCLPHLLRVLVALLRKPTKRDNGSLKTEDNRDAQQGCSPKVAYIASVIRNADTFNAFLTLVDQMDLSITDVTAELTPRFELLPYMHSYDRSSVRLFSISSR</sequence>
<dbReference type="RefSeq" id="XP_010494013.1">
    <property type="nucleotide sequence ID" value="XM_010495711.2"/>
</dbReference>
<reference evidence="1" key="1">
    <citation type="journal article" date="2014" name="Nat. Commun.">
        <title>The emerging biofuel crop Camelina sativa retains a highly undifferentiated hexaploid genome structure.</title>
        <authorList>
            <person name="Kagale S."/>
            <person name="Koh C."/>
            <person name="Nixon J."/>
            <person name="Bollina V."/>
            <person name="Clarke W.E."/>
            <person name="Tuteja R."/>
            <person name="Spillane C."/>
            <person name="Robinson S.J."/>
            <person name="Links M.G."/>
            <person name="Clarke C."/>
            <person name="Higgins E.E."/>
            <person name="Huebert T."/>
            <person name="Sharpe A.G."/>
            <person name="Parkin I.A."/>
        </authorList>
    </citation>
    <scope>NUCLEOTIDE SEQUENCE [LARGE SCALE GENOMIC DNA]</scope>
    <source>
        <strain evidence="1">cv. DH55</strain>
    </source>
</reference>
<dbReference type="SUPFAM" id="SSF53335">
    <property type="entry name" value="S-adenosyl-L-methionine-dependent methyltransferases"/>
    <property type="match status" value="1"/>
</dbReference>
<dbReference type="PANTHER" id="PTHR14614">
    <property type="entry name" value="HEPATOCELLULAR CARCINOMA-ASSOCIATED ANTIGEN"/>
    <property type="match status" value="1"/>
</dbReference>
<keyword evidence="1" id="KW-1185">Reference proteome</keyword>
<evidence type="ECO:0000313" key="1">
    <source>
        <dbReference type="Proteomes" id="UP000694864"/>
    </source>
</evidence>
<protein>
    <submittedName>
        <fullName evidence="2">Protein-lysine N-methyltransferase EEF2KMT</fullName>
    </submittedName>
</protein>
<gene>
    <name evidence="2" type="primary">LOC104771216</name>
</gene>
<dbReference type="Gene3D" id="3.40.50.150">
    <property type="entry name" value="Vaccinia Virus protein VP39"/>
    <property type="match status" value="1"/>
</dbReference>